<dbReference type="PANTHER" id="PTHR32361:SF9">
    <property type="entry name" value="FERRIC REDUCTASE TRANSMEMBRANE COMPONENT 3-RELATED"/>
    <property type="match status" value="1"/>
</dbReference>
<dbReference type="GO" id="GO:0015677">
    <property type="term" value="P:copper ion import"/>
    <property type="evidence" value="ECO:0007669"/>
    <property type="project" value="TreeGrafter"/>
</dbReference>
<evidence type="ECO:0000256" key="9">
    <source>
        <dbReference type="ARBA" id="ARBA00023136"/>
    </source>
</evidence>
<organism evidence="14 15">
    <name type="scientific">Ophiocordyceps unilateralis</name>
    <name type="common">Zombie-ant fungus</name>
    <name type="synonym">Torrubia unilateralis</name>
    <dbReference type="NCBI Taxonomy" id="268505"/>
    <lineage>
        <taxon>Eukaryota</taxon>
        <taxon>Fungi</taxon>
        <taxon>Dikarya</taxon>
        <taxon>Ascomycota</taxon>
        <taxon>Pezizomycotina</taxon>
        <taxon>Sordariomycetes</taxon>
        <taxon>Hypocreomycetidae</taxon>
        <taxon>Hypocreales</taxon>
        <taxon>Ophiocordycipitaceae</taxon>
        <taxon>Ophiocordyceps</taxon>
    </lineage>
</organism>
<keyword evidence="9 12" id="KW-0472">Membrane</keyword>
<dbReference type="Pfam" id="PF01794">
    <property type="entry name" value="Ferric_reduct"/>
    <property type="match status" value="1"/>
</dbReference>
<dbReference type="InterPro" id="IPR017927">
    <property type="entry name" value="FAD-bd_FR_type"/>
</dbReference>
<gene>
    <name evidence="14" type="ORF">XA68_15497</name>
</gene>
<dbReference type="OrthoDB" id="10006946at2759"/>
<evidence type="ECO:0000256" key="7">
    <source>
        <dbReference type="ARBA" id="ARBA00023002"/>
    </source>
</evidence>
<dbReference type="Proteomes" id="UP000037136">
    <property type="component" value="Unassembled WGS sequence"/>
</dbReference>
<comment type="caution">
    <text evidence="14">The sequence shown here is derived from an EMBL/GenBank/DDBJ whole genome shotgun (WGS) entry which is preliminary data.</text>
</comment>
<evidence type="ECO:0000259" key="13">
    <source>
        <dbReference type="PROSITE" id="PS51384"/>
    </source>
</evidence>
<comment type="similarity">
    <text evidence="2">Belongs to the ferric reductase (FRE) family.</text>
</comment>
<dbReference type="CDD" id="cd06186">
    <property type="entry name" value="NOX_Duox_like_FAD_NADP"/>
    <property type="match status" value="1"/>
</dbReference>
<feature type="transmembrane region" description="Helical" evidence="12">
    <location>
        <begin position="187"/>
        <end position="209"/>
    </location>
</feature>
<evidence type="ECO:0000256" key="12">
    <source>
        <dbReference type="SAM" id="Phobius"/>
    </source>
</evidence>
<evidence type="ECO:0000256" key="4">
    <source>
        <dbReference type="ARBA" id="ARBA00022692"/>
    </source>
</evidence>
<evidence type="ECO:0000256" key="5">
    <source>
        <dbReference type="ARBA" id="ARBA00022982"/>
    </source>
</evidence>
<dbReference type="Pfam" id="PF08030">
    <property type="entry name" value="NAD_binding_6"/>
    <property type="match status" value="1"/>
</dbReference>
<dbReference type="PANTHER" id="PTHR32361">
    <property type="entry name" value="FERRIC/CUPRIC REDUCTASE TRANSMEMBRANE COMPONENT"/>
    <property type="match status" value="1"/>
</dbReference>
<dbReference type="InterPro" id="IPR039261">
    <property type="entry name" value="FNR_nucleotide-bd"/>
</dbReference>
<feature type="transmembrane region" description="Helical" evidence="12">
    <location>
        <begin position="22"/>
        <end position="43"/>
    </location>
</feature>
<sequence length="577" mass="62002">MAGPDAAFAAKLAHRTRHNEVLMLYFLAAMLGLVVVFSAAHLLRRSRDGEAASSSPLVRLSRCFRRFALRSCRGVPTLGHALLVGLYVMANCLVFFVHLDGGGDMPRLSNVGSRTAWLRLSLGNLVVVVVLGLKVTPLALLTGRSYDRLNVLHRVAGATTVSLVILHASCYTAYFVGTGRGQRLLRSSDICGMVAGLSMLGLAAAGFFLRRRFYEVFYYLHISLWLLALVMTALHQPDLDRHAVVVLVAVVGGVWALDRLLRLVRFAIGAVGNSARLTTLPDQSTRVILAKPPLGASSGMHCFLWLPGMRPGQSHPFTIAGLNPPELIVAPAGGFARVLHGYADANAGNSVLAAVEGPYGAGPSPAAYSSVVFIAGGSGITFTLGSALDMLRTDQNQRVLFVWIVKTTASFDSLRHRLATLRDDPRVTLRLFVTRPPPTPATPATPASIHEPVELLTLSLPTTHSSADSDQDLDPEKAWSGPTLRSDKWQPPSDVHVQTTRVLTNRPSNVNGIAIAYERPNVASLIRAAIDDTPPDRRALVLGCGPGPLMTVVRNTTASCIRGDGPAVDLHIENFAW</sequence>
<feature type="transmembrane region" description="Helical" evidence="12">
    <location>
        <begin position="117"/>
        <end position="143"/>
    </location>
</feature>
<dbReference type="STRING" id="268505.A0A2A9P6G7"/>
<dbReference type="Pfam" id="PF08022">
    <property type="entry name" value="FAD_binding_8"/>
    <property type="match status" value="1"/>
</dbReference>
<evidence type="ECO:0000256" key="11">
    <source>
        <dbReference type="SAM" id="MobiDB-lite"/>
    </source>
</evidence>
<dbReference type="PROSITE" id="PS51384">
    <property type="entry name" value="FAD_FR"/>
    <property type="match status" value="1"/>
</dbReference>
<comment type="subcellular location">
    <subcellularLocation>
        <location evidence="1">Membrane</location>
        <topology evidence="1">Multi-pass membrane protein</topology>
    </subcellularLocation>
</comment>
<feature type="transmembrane region" description="Helical" evidence="12">
    <location>
        <begin position="75"/>
        <end position="97"/>
    </location>
</feature>
<proteinExistence type="inferred from homology"/>
<dbReference type="SFLD" id="SFLDS00052">
    <property type="entry name" value="Ferric_Reductase_Domain"/>
    <property type="match status" value="1"/>
</dbReference>
<dbReference type="InterPro" id="IPR013112">
    <property type="entry name" value="FAD-bd_8"/>
</dbReference>
<dbReference type="AlphaFoldDB" id="A0A2A9P6G7"/>
<keyword evidence="3" id="KW-0813">Transport</keyword>
<feature type="domain" description="FAD-binding FR-type" evidence="13">
    <location>
        <begin position="264"/>
        <end position="365"/>
    </location>
</feature>
<evidence type="ECO:0000313" key="15">
    <source>
        <dbReference type="Proteomes" id="UP000037136"/>
    </source>
</evidence>
<protein>
    <recommendedName>
        <fullName evidence="13">FAD-binding FR-type domain-containing protein</fullName>
    </recommendedName>
</protein>
<dbReference type="GO" id="GO:0006879">
    <property type="term" value="P:intracellular iron ion homeostasis"/>
    <property type="evidence" value="ECO:0007669"/>
    <property type="project" value="TreeGrafter"/>
</dbReference>
<keyword evidence="6 12" id="KW-1133">Transmembrane helix</keyword>
<keyword evidence="10" id="KW-0325">Glycoprotein</keyword>
<reference evidence="14 15" key="1">
    <citation type="journal article" date="2015" name="BMC Genomics">
        <title>Gene expression during zombie ant biting behavior reflects the complexity underlying fungal parasitic behavioral manipulation.</title>
        <authorList>
            <person name="de Bekker C."/>
            <person name="Ohm R.A."/>
            <person name="Loreto R.G."/>
            <person name="Sebastian A."/>
            <person name="Albert I."/>
            <person name="Merrow M."/>
            <person name="Brachmann A."/>
            <person name="Hughes D.P."/>
        </authorList>
    </citation>
    <scope>NUCLEOTIDE SEQUENCE [LARGE SCALE GENOMIC DNA]</scope>
    <source>
        <strain evidence="14 15">SC16a</strain>
    </source>
</reference>
<dbReference type="InterPro" id="IPR013130">
    <property type="entry name" value="Fe3_Rdtase_TM_dom"/>
</dbReference>
<feature type="transmembrane region" description="Helical" evidence="12">
    <location>
        <begin position="155"/>
        <end position="175"/>
    </location>
</feature>
<keyword evidence="4 12" id="KW-0812">Transmembrane</keyword>
<keyword evidence="8" id="KW-0406">Ion transport</keyword>
<dbReference type="GO" id="GO:0000293">
    <property type="term" value="F:ferric-chelate reductase activity"/>
    <property type="evidence" value="ECO:0007669"/>
    <property type="project" value="UniProtKB-ARBA"/>
</dbReference>
<evidence type="ECO:0000313" key="14">
    <source>
        <dbReference type="EMBL" id="PFH57105.1"/>
    </source>
</evidence>
<evidence type="ECO:0000256" key="1">
    <source>
        <dbReference type="ARBA" id="ARBA00004141"/>
    </source>
</evidence>
<dbReference type="InterPro" id="IPR051410">
    <property type="entry name" value="Ferric/Cupric_Reductase"/>
</dbReference>
<evidence type="ECO:0000256" key="3">
    <source>
        <dbReference type="ARBA" id="ARBA00022448"/>
    </source>
</evidence>
<dbReference type="EMBL" id="LAZP02000455">
    <property type="protein sequence ID" value="PFH57105.1"/>
    <property type="molecule type" value="Genomic_DNA"/>
</dbReference>
<feature type="region of interest" description="Disordered" evidence="11">
    <location>
        <begin position="463"/>
        <end position="494"/>
    </location>
</feature>
<evidence type="ECO:0000256" key="2">
    <source>
        <dbReference type="ARBA" id="ARBA00006278"/>
    </source>
</evidence>
<dbReference type="InterPro" id="IPR013121">
    <property type="entry name" value="Fe_red_NAD-bd_6"/>
</dbReference>
<keyword evidence="15" id="KW-1185">Reference proteome</keyword>
<feature type="transmembrane region" description="Helical" evidence="12">
    <location>
        <begin position="216"/>
        <end position="235"/>
    </location>
</feature>
<dbReference type="GO" id="GO:0005886">
    <property type="term" value="C:plasma membrane"/>
    <property type="evidence" value="ECO:0007669"/>
    <property type="project" value="TreeGrafter"/>
</dbReference>
<keyword evidence="5" id="KW-0249">Electron transport</keyword>
<dbReference type="Gene3D" id="3.40.50.80">
    <property type="entry name" value="Nucleotide-binding domain of ferredoxin-NADP reductase (FNR) module"/>
    <property type="match status" value="1"/>
</dbReference>
<evidence type="ECO:0000256" key="8">
    <source>
        <dbReference type="ARBA" id="ARBA00023065"/>
    </source>
</evidence>
<accession>A0A2A9P6G7</accession>
<name>A0A2A9P6G7_OPHUN</name>
<feature type="transmembrane region" description="Helical" evidence="12">
    <location>
        <begin position="241"/>
        <end position="257"/>
    </location>
</feature>
<dbReference type="GO" id="GO:0006826">
    <property type="term" value="P:iron ion transport"/>
    <property type="evidence" value="ECO:0007669"/>
    <property type="project" value="TreeGrafter"/>
</dbReference>
<evidence type="ECO:0000256" key="6">
    <source>
        <dbReference type="ARBA" id="ARBA00022989"/>
    </source>
</evidence>
<dbReference type="SUPFAM" id="SSF52343">
    <property type="entry name" value="Ferredoxin reductase-like, C-terminal NADP-linked domain"/>
    <property type="match status" value="1"/>
</dbReference>
<reference evidence="14 15" key="2">
    <citation type="journal article" date="2017" name="Sci. Rep.">
        <title>Ant-infecting Ophiocordyceps genomes reveal a high diversity of potential behavioral manipulation genes and a possible major role for enterotoxins.</title>
        <authorList>
            <person name="de Bekker C."/>
            <person name="Ohm R.A."/>
            <person name="Evans H.C."/>
            <person name="Brachmann A."/>
            <person name="Hughes D.P."/>
        </authorList>
    </citation>
    <scope>NUCLEOTIDE SEQUENCE [LARGE SCALE GENOMIC DNA]</scope>
    <source>
        <strain evidence="14 15">SC16a</strain>
    </source>
</reference>
<evidence type="ECO:0000256" key="10">
    <source>
        <dbReference type="ARBA" id="ARBA00023180"/>
    </source>
</evidence>
<keyword evidence="7" id="KW-0560">Oxidoreductase</keyword>
<dbReference type="SFLD" id="SFLDG01168">
    <property type="entry name" value="Ferric_reductase_subgroup_(FRE"/>
    <property type="match status" value="1"/>
</dbReference>